<evidence type="ECO:0000259" key="6">
    <source>
        <dbReference type="Pfam" id="PF01494"/>
    </source>
</evidence>
<dbReference type="InterPro" id="IPR036188">
    <property type="entry name" value="FAD/NAD-bd_sf"/>
</dbReference>
<evidence type="ECO:0000313" key="7">
    <source>
        <dbReference type="EMBL" id="ERF73234.1"/>
    </source>
</evidence>
<dbReference type="RefSeq" id="XP_007801208.1">
    <property type="nucleotide sequence ID" value="XM_007803017.1"/>
</dbReference>
<keyword evidence="5" id="KW-0503">Monooxygenase</keyword>
<dbReference type="PANTHER" id="PTHR47178">
    <property type="entry name" value="MONOOXYGENASE, FAD-BINDING"/>
    <property type="match status" value="1"/>
</dbReference>
<dbReference type="PANTHER" id="PTHR47178:SF3">
    <property type="entry name" value="FAD-BINDING DOMAIN-CONTAINING PROTEIN"/>
    <property type="match status" value="1"/>
</dbReference>
<dbReference type="Proteomes" id="UP000019373">
    <property type="component" value="Unassembled WGS sequence"/>
</dbReference>
<organism evidence="7 8">
    <name type="scientific">Endocarpon pusillum (strain Z07020 / HMAS-L-300199)</name>
    <name type="common">Lichen-forming fungus</name>
    <dbReference type="NCBI Taxonomy" id="1263415"/>
    <lineage>
        <taxon>Eukaryota</taxon>
        <taxon>Fungi</taxon>
        <taxon>Dikarya</taxon>
        <taxon>Ascomycota</taxon>
        <taxon>Pezizomycotina</taxon>
        <taxon>Eurotiomycetes</taxon>
        <taxon>Chaetothyriomycetidae</taxon>
        <taxon>Verrucariales</taxon>
        <taxon>Verrucariaceae</taxon>
        <taxon>Endocarpon</taxon>
    </lineage>
</organism>
<evidence type="ECO:0000256" key="4">
    <source>
        <dbReference type="ARBA" id="ARBA00023002"/>
    </source>
</evidence>
<gene>
    <name evidence="7" type="ORF">EPUS_03075</name>
</gene>
<proteinExistence type="predicted"/>
<dbReference type="GO" id="GO:0071949">
    <property type="term" value="F:FAD binding"/>
    <property type="evidence" value="ECO:0007669"/>
    <property type="project" value="InterPro"/>
</dbReference>
<dbReference type="HOGENOM" id="CLU_009665_3_2_1"/>
<evidence type="ECO:0000313" key="8">
    <source>
        <dbReference type="Proteomes" id="UP000019373"/>
    </source>
</evidence>
<sequence>MLPLELDNETGILAYIGHRIQSCLPKELFDQLLDIQVDSLPPGPDDVLPIFNGESGDLINAMPTPYALRLPRSKLQKLLTTGIEIHYSKRIREIESNRNSATATFEDGSKETANLIIGADGARSMVRQVLLGPQKAALQMSPLLASTCLAKLPVESARLLAEKHPRLNLTIHPARTILWICVHAKYNDTKPGDGVYTFIMSWVSDRDPKELQGAAILSDMKERATQFAHPFKQIVLSIPDDTVCSHNRLSYWPTEPWDNRNGTVTLAGDAAHPMTFHRGQGLNNAIDDAAQLVQQLQGLTDRTSHQEITAAINRYDEEVQQRGREAVESSLENSLMLHDWDRIMQAAILTRGMQKDAVH</sequence>
<dbReference type="Pfam" id="PF01494">
    <property type="entry name" value="FAD_binding_3"/>
    <property type="match status" value="1"/>
</dbReference>
<dbReference type="GO" id="GO:0004497">
    <property type="term" value="F:monooxygenase activity"/>
    <property type="evidence" value="ECO:0007669"/>
    <property type="project" value="UniProtKB-KW"/>
</dbReference>
<dbReference type="AlphaFoldDB" id="U1HV69"/>
<dbReference type="OMA" id="HPMTFHR"/>
<name>U1HV69_ENDPU</name>
<dbReference type="OrthoDB" id="47494at2759"/>
<dbReference type="PRINTS" id="PR00420">
    <property type="entry name" value="RNGMNOXGNASE"/>
</dbReference>
<evidence type="ECO:0000256" key="1">
    <source>
        <dbReference type="ARBA" id="ARBA00001974"/>
    </source>
</evidence>
<keyword evidence="4" id="KW-0560">Oxidoreductase</keyword>
<dbReference type="eggNOG" id="KOG2614">
    <property type="taxonomic scope" value="Eukaryota"/>
</dbReference>
<dbReference type="GeneID" id="19238123"/>
<reference evidence="8" key="1">
    <citation type="journal article" date="2014" name="BMC Genomics">
        <title>Genome characteristics reveal the impact of lichenization on lichen-forming fungus Endocarpon pusillum Hedwig (Verrucariales, Ascomycota).</title>
        <authorList>
            <person name="Wang Y.-Y."/>
            <person name="Liu B."/>
            <person name="Zhang X.-Y."/>
            <person name="Zhou Q.-M."/>
            <person name="Zhang T."/>
            <person name="Li H."/>
            <person name="Yu Y.-F."/>
            <person name="Zhang X.-L."/>
            <person name="Hao X.-Y."/>
            <person name="Wang M."/>
            <person name="Wang L."/>
            <person name="Wei J.-C."/>
        </authorList>
    </citation>
    <scope>NUCLEOTIDE SEQUENCE [LARGE SCALE GENOMIC DNA]</scope>
    <source>
        <strain evidence="8">Z07020 / HMAS-L-300199</strain>
    </source>
</reference>
<evidence type="ECO:0000256" key="2">
    <source>
        <dbReference type="ARBA" id="ARBA00022630"/>
    </source>
</evidence>
<accession>U1HV69</accession>
<dbReference type="Gene3D" id="3.50.50.60">
    <property type="entry name" value="FAD/NAD(P)-binding domain"/>
    <property type="match status" value="1"/>
</dbReference>
<keyword evidence="2" id="KW-0285">Flavoprotein</keyword>
<dbReference type="EMBL" id="KE720972">
    <property type="protein sequence ID" value="ERF73234.1"/>
    <property type="molecule type" value="Genomic_DNA"/>
</dbReference>
<evidence type="ECO:0000256" key="5">
    <source>
        <dbReference type="ARBA" id="ARBA00023033"/>
    </source>
</evidence>
<keyword evidence="8" id="KW-1185">Reference proteome</keyword>
<protein>
    <recommendedName>
        <fullName evidence="6">FAD-binding domain-containing protein</fullName>
    </recommendedName>
</protein>
<feature type="domain" description="FAD-binding" evidence="6">
    <location>
        <begin position="80"/>
        <end position="329"/>
    </location>
</feature>
<comment type="cofactor">
    <cofactor evidence="1">
        <name>FAD</name>
        <dbReference type="ChEBI" id="CHEBI:57692"/>
    </cofactor>
</comment>
<dbReference type="SUPFAM" id="SSF51905">
    <property type="entry name" value="FAD/NAD(P)-binding domain"/>
    <property type="match status" value="1"/>
</dbReference>
<dbReference type="InterPro" id="IPR002938">
    <property type="entry name" value="FAD-bd"/>
</dbReference>
<evidence type="ECO:0000256" key="3">
    <source>
        <dbReference type="ARBA" id="ARBA00022827"/>
    </source>
</evidence>
<keyword evidence="3" id="KW-0274">FAD</keyword>